<sequence>MTNSSTRTLAGAGPDGSQDWQVIGVIGIAHASSHFFQLILPTLYISLGQEFGYDFLKLGGLVTAFYLVSCFGQASSGFLVDRIGALPVLKVGLSCFVAAALLIGTANGYGMLLAAALIGGVGNAVFHPVDYSILNHRVSPARLGHAFSAHGLTGNLGWALTPVFITTLTIYFNWRVAVLSAAALIAAVLVLVLVNRDALAGRTASGSMPARPPSKESVWTTLSTLLSRSSLWGAFLFFAFATAAMAVVQNYTIPMLHTTYGIDKVVAGTALSGFMLASAAGMFVGGFIASTTPRSELIVFVSLCVSGGLLLVLGAGWVMPSMALFFVGAAGFCSGIASPSRDMLIRRVTPKGATGAVYGLVYSGMDVGSSLAPVGFGLMLDVGLTQAPWYGAAIGYWTAAGLAVYVASTVTRSTKAKA</sequence>
<feature type="transmembrane region" description="Helical" evidence="4">
    <location>
        <begin position="356"/>
        <end position="376"/>
    </location>
</feature>
<keyword evidence="2 4" id="KW-1133">Transmembrane helix</keyword>
<feature type="transmembrane region" description="Helical" evidence="4">
    <location>
        <begin position="51"/>
        <end position="71"/>
    </location>
</feature>
<feature type="transmembrane region" description="Helical" evidence="4">
    <location>
        <begin position="265"/>
        <end position="290"/>
    </location>
</feature>
<dbReference type="InterPro" id="IPR036259">
    <property type="entry name" value="MFS_trans_sf"/>
</dbReference>
<feature type="transmembrane region" description="Helical" evidence="4">
    <location>
        <begin position="388"/>
        <end position="407"/>
    </location>
</feature>
<protein>
    <submittedName>
        <fullName evidence="6">MFS transporter</fullName>
    </submittedName>
</protein>
<feature type="transmembrane region" description="Helical" evidence="4">
    <location>
        <begin position="20"/>
        <end position="45"/>
    </location>
</feature>
<dbReference type="EMBL" id="CP049362">
    <property type="protein sequence ID" value="QXX79501.1"/>
    <property type="molecule type" value="Genomic_DNA"/>
</dbReference>
<evidence type="ECO:0000313" key="6">
    <source>
        <dbReference type="EMBL" id="QXX79501.1"/>
    </source>
</evidence>
<keyword evidence="3 4" id="KW-0472">Membrane</keyword>
<dbReference type="Proteomes" id="UP000826050">
    <property type="component" value="Chromosome"/>
</dbReference>
<evidence type="ECO:0000256" key="1">
    <source>
        <dbReference type="ARBA" id="ARBA00022692"/>
    </source>
</evidence>
<reference evidence="6 7" key="1">
    <citation type="submission" date="2020-02" db="EMBL/GenBank/DDBJ databases">
        <title>Partial ammonium oxidation to N2 by heterotrophic bacteria.</title>
        <authorList>
            <person name="Wu M."/>
        </authorList>
    </citation>
    <scope>NUCLEOTIDE SEQUENCE [LARGE SCALE GENOMIC DNA]</scope>
    <source>
        <strain evidence="6 7">HO-1</strain>
    </source>
</reference>
<evidence type="ECO:0000256" key="3">
    <source>
        <dbReference type="ARBA" id="ARBA00023136"/>
    </source>
</evidence>
<evidence type="ECO:0000256" key="2">
    <source>
        <dbReference type="ARBA" id="ARBA00022989"/>
    </source>
</evidence>
<dbReference type="InterPro" id="IPR011701">
    <property type="entry name" value="MFS"/>
</dbReference>
<dbReference type="Pfam" id="PF07690">
    <property type="entry name" value="MFS_1"/>
    <property type="match status" value="1"/>
</dbReference>
<proteinExistence type="predicted"/>
<feature type="domain" description="Major facilitator superfamily (MFS) profile" evidence="5">
    <location>
        <begin position="22"/>
        <end position="415"/>
    </location>
</feature>
<dbReference type="RefSeq" id="WP_131070680.1">
    <property type="nucleotide sequence ID" value="NZ_CP049362.1"/>
</dbReference>
<feature type="transmembrane region" description="Helical" evidence="4">
    <location>
        <begin position="176"/>
        <end position="194"/>
    </location>
</feature>
<keyword evidence="7" id="KW-1185">Reference proteome</keyword>
<gene>
    <name evidence="6" type="ORF">FE795_11060</name>
</gene>
<dbReference type="PANTHER" id="PTHR43129:SF1">
    <property type="entry name" value="FOSMIDOMYCIN RESISTANCE PROTEIN"/>
    <property type="match status" value="1"/>
</dbReference>
<dbReference type="Gene3D" id="1.20.1250.20">
    <property type="entry name" value="MFS general substrate transporter like domains"/>
    <property type="match status" value="2"/>
</dbReference>
<dbReference type="InterPro" id="IPR020846">
    <property type="entry name" value="MFS_dom"/>
</dbReference>
<evidence type="ECO:0000259" key="5">
    <source>
        <dbReference type="PROSITE" id="PS50850"/>
    </source>
</evidence>
<dbReference type="PROSITE" id="PS50850">
    <property type="entry name" value="MFS"/>
    <property type="match status" value="1"/>
</dbReference>
<feature type="transmembrane region" description="Helical" evidence="4">
    <location>
        <begin position="323"/>
        <end position="344"/>
    </location>
</feature>
<name>A0ABX8SU01_9BURK</name>
<dbReference type="PANTHER" id="PTHR43129">
    <property type="entry name" value="FOSMIDOMYCIN RESISTANCE PROTEIN"/>
    <property type="match status" value="1"/>
</dbReference>
<feature type="transmembrane region" description="Helical" evidence="4">
    <location>
        <begin position="231"/>
        <end position="253"/>
    </location>
</feature>
<organism evidence="6 7">
    <name type="scientific">Alcaligenes ammonioxydans</name>
    <dbReference type="NCBI Taxonomy" id="2582914"/>
    <lineage>
        <taxon>Bacteria</taxon>
        <taxon>Pseudomonadati</taxon>
        <taxon>Pseudomonadota</taxon>
        <taxon>Betaproteobacteria</taxon>
        <taxon>Burkholderiales</taxon>
        <taxon>Alcaligenaceae</taxon>
        <taxon>Alcaligenes</taxon>
    </lineage>
</organism>
<evidence type="ECO:0000313" key="7">
    <source>
        <dbReference type="Proteomes" id="UP000826050"/>
    </source>
</evidence>
<keyword evidence="1 4" id="KW-0812">Transmembrane</keyword>
<dbReference type="SUPFAM" id="SSF103473">
    <property type="entry name" value="MFS general substrate transporter"/>
    <property type="match status" value="1"/>
</dbReference>
<evidence type="ECO:0000256" key="4">
    <source>
        <dbReference type="SAM" id="Phobius"/>
    </source>
</evidence>
<accession>A0ABX8SU01</accession>
<feature type="transmembrane region" description="Helical" evidence="4">
    <location>
        <begin position="297"/>
        <end position="317"/>
    </location>
</feature>